<feature type="region of interest" description="Disordered" evidence="1">
    <location>
        <begin position="415"/>
        <end position="441"/>
    </location>
</feature>
<reference evidence="2 3" key="1">
    <citation type="submission" date="2006-03" db="EMBL/GenBank/DDBJ databases">
        <title>Complete sequence of Shewanella denitrificans OS217.</title>
        <authorList>
            <consortium name="US DOE Joint Genome Institute"/>
            <person name="Copeland A."/>
            <person name="Lucas S."/>
            <person name="Lapidus A."/>
            <person name="Barry K."/>
            <person name="Detter J.C."/>
            <person name="Glavina del Rio T."/>
            <person name="Hammon N."/>
            <person name="Israni S."/>
            <person name="Dalin E."/>
            <person name="Tice H."/>
            <person name="Pitluck S."/>
            <person name="Brettin T."/>
            <person name="Bruce D."/>
            <person name="Han C."/>
            <person name="Tapia R."/>
            <person name="Gilna P."/>
            <person name="Kiss H."/>
            <person name="Schmutz J."/>
            <person name="Larimer F."/>
            <person name="Land M."/>
            <person name="Hauser L."/>
            <person name="Kyrpides N."/>
            <person name="Lykidis A."/>
            <person name="Richardson P."/>
        </authorList>
    </citation>
    <scope>NUCLEOTIDE SEQUENCE [LARGE SCALE GENOMIC DNA]</scope>
    <source>
        <strain evidence="3">OS217 / ATCC BAA-1090 / DSM 15013</strain>
    </source>
</reference>
<dbReference type="eggNOG" id="ENOG503418T">
    <property type="taxonomic scope" value="Bacteria"/>
</dbReference>
<keyword evidence="3" id="KW-1185">Reference proteome</keyword>
<dbReference type="AlphaFoldDB" id="Q12K30"/>
<dbReference type="EMBL" id="CP000302">
    <property type="protein sequence ID" value="ABE56196.1"/>
    <property type="molecule type" value="Genomic_DNA"/>
</dbReference>
<dbReference type="Proteomes" id="UP000001982">
    <property type="component" value="Chromosome"/>
</dbReference>
<evidence type="ECO:0000313" key="3">
    <source>
        <dbReference type="Proteomes" id="UP000001982"/>
    </source>
</evidence>
<evidence type="ECO:0000313" key="2">
    <source>
        <dbReference type="EMBL" id="ABE56196.1"/>
    </source>
</evidence>
<proteinExistence type="predicted"/>
<dbReference type="KEGG" id="sdn:Sden_2918"/>
<evidence type="ECO:0000256" key="1">
    <source>
        <dbReference type="SAM" id="MobiDB-lite"/>
    </source>
</evidence>
<dbReference type="RefSeq" id="WP_011497345.1">
    <property type="nucleotide sequence ID" value="NC_007954.1"/>
</dbReference>
<accession>Q12K30</accession>
<dbReference type="OrthoDB" id="7823038at2"/>
<protein>
    <submittedName>
        <fullName evidence="2">Uncharacterized protein</fullName>
    </submittedName>
</protein>
<sequence>MSHSTTLQTLNDIIIANQSGLDSSKYTVWVAGFMQQAGDATGFYILQPDGSFAAATTTTQAQFIDINAGLTVKVPDVTNSGNNRLVFTVTKASTTPADYPLNGYTAYPFNAAPGVCPPGPYDIFEFGPNAQYDVSAVDAFGINLSFSVSGDASVYGAMVPRSTLAATFASFTQADPNGAAFEQLLFTSPTGEGYPELIEAQFSAIVSPKDWLAIYPSASGLSGYWSKTTEALFSKGNQINFYLNGATVGTYSGSSDGTQFTLSGPNGLSITIPKADFEGDKPFFQAVRAQNSNESVLEYQAFGQIEAAIFEAFSRGVVLDGVVDSKAVIKEHYTSDAWTNTDNWYTDHPNSYNNAKSLYDVYAKFFHCATIPVAVATASGKDKTEAMNIFGKNTAGTFAMAYGFSLDENPNVGSSTLGIPTQSWPSSQNVPSKTPGNVGSGQTVSLTLGAWKPSAA</sequence>
<dbReference type="HOGENOM" id="CLU_606738_0_0_6"/>
<gene>
    <name evidence="2" type="ordered locus">Sden_2918</name>
</gene>
<organism evidence="2 3">
    <name type="scientific">Shewanella denitrificans (strain OS217 / ATCC BAA-1090 / DSM 15013)</name>
    <dbReference type="NCBI Taxonomy" id="318161"/>
    <lineage>
        <taxon>Bacteria</taxon>
        <taxon>Pseudomonadati</taxon>
        <taxon>Pseudomonadota</taxon>
        <taxon>Gammaproteobacteria</taxon>
        <taxon>Alteromonadales</taxon>
        <taxon>Shewanellaceae</taxon>
        <taxon>Shewanella</taxon>
    </lineage>
</organism>
<name>Q12K30_SHEDO</name>